<feature type="transmembrane region" description="Helical" evidence="6">
    <location>
        <begin position="92"/>
        <end position="114"/>
    </location>
</feature>
<feature type="transmembrane region" description="Helical" evidence="6">
    <location>
        <begin position="41"/>
        <end position="67"/>
    </location>
</feature>
<dbReference type="Pfam" id="PF01943">
    <property type="entry name" value="Polysacc_synt"/>
    <property type="match status" value="1"/>
</dbReference>
<dbReference type="PANTHER" id="PTHR30250:SF11">
    <property type="entry name" value="O-ANTIGEN TRANSPORTER-RELATED"/>
    <property type="match status" value="1"/>
</dbReference>
<evidence type="ECO:0000256" key="6">
    <source>
        <dbReference type="SAM" id="Phobius"/>
    </source>
</evidence>
<accession>A0ABU0ISF2</accession>
<dbReference type="RefSeq" id="WP_307349943.1">
    <property type="nucleotide sequence ID" value="NZ_JAUSVS010000005.1"/>
</dbReference>
<feature type="transmembrane region" description="Helical" evidence="6">
    <location>
        <begin position="238"/>
        <end position="262"/>
    </location>
</feature>
<name>A0ABU0ISF2_9CAUL</name>
<feature type="transmembrane region" description="Helical" evidence="6">
    <location>
        <begin position="120"/>
        <end position="140"/>
    </location>
</feature>
<evidence type="ECO:0000256" key="5">
    <source>
        <dbReference type="ARBA" id="ARBA00023136"/>
    </source>
</evidence>
<keyword evidence="5 6" id="KW-0472">Membrane</keyword>
<dbReference type="InterPro" id="IPR050833">
    <property type="entry name" value="Poly_Biosynth_Transport"/>
</dbReference>
<keyword evidence="3 6" id="KW-0812">Transmembrane</keyword>
<feature type="transmembrane region" description="Helical" evidence="6">
    <location>
        <begin position="315"/>
        <end position="337"/>
    </location>
</feature>
<comment type="caution">
    <text evidence="7">The sequence shown here is derived from an EMBL/GenBank/DDBJ whole genome shotgun (WGS) entry which is preliminary data.</text>
</comment>
<feature type="transmembrane region" description="Helical" evidence="6">
    <location>
        <begin position="357"/>
        <end position="379"/>
    </location>
</feature>
<evidence type="ECO:0000313" key="8">
    <source>
        <dbReference type="Proteomes" id="UP001228905"/>
    </source>
</evidence>
<dbReference type="Proteomes" id="UP001228905">
    <property type="component" value="Unassembled WGS sequence"/>
</dbReference>
<feature type="transmembrane region" description="Helical" evidence="6">
    <location>
        <begin position="161"/>
        <end position="187"/>
    </location>
</feature>
<sequence>MSERRAILRGASVSLVLQVAGLGLGYLGTAVLVRAMRPAEFGVYGFMLSLVTVLVLPAQFGVPTLVIRETAAGRQTGDYAAAKGLLLRSNQFALAAGLLLGLGTLALAAFLPMLRPNLPVLILALATLPLLALTAIRGAALRGLGQVIAGQWPDVALKPALVLVFVALATPAAVPKLTALCLLFGVVLPPAAMSSTLAMALNLIATAIAFLVGLVLLWRAMPDELRRASPRFDSRRWIASAIPLGVGGGIAVLNVQIAVLLMGALSRPPEEIGIYRVVAQTAMLAALGYTAVIATLSPRFAAAQVAGDRAGLQRAASLGAVLSTAVCLPFALFFLAFGGPFLGLVFRPEAAVGGPTLAVLGLAHLFNAAMGCSAAMLNMSGHERDFTISCAVGLVLQTVLALALIPAFGLMGAAIASAVGVVAPNLLLWRYAHLRLGVESAIWGWGRKISGPPL</sequence>
<evidence type="ECO:0000256" key="2">
    <source>
        <dbReference type="ARBA" id="ARBA00022475"/>
    </source>
</evidence>
<feature type="transmembrane region" description="Helical" evidence="6">
    <location>
        <begin position="12"/>
        <end position="35"/>
    </location>
</feature>
<dbReference type="PANTHER" id="PTHR30250">
    <property type="entry name" value="PST FAMILY PREDICTED COLANIC ACID TRANSPORTER"/>
    <property type="match status" value="1"/>
</dbReference>
<comment type="subcellular location">
    <subcellularLocation>
        <location evidence="1">Cell membrane</location>
        <topology evidence="1">Multi-pass membrane protein</topology>
    </subcellularLocation>
</comment>
<evidence type="ECO:0000256" key="1">
    <source>
        <dbReference type="ARBA" id="ARBA00004651"/>
    </source>
</evidence>
<keyword evidence="8" id="KW-1185">Reference proteome</keyword>
<proteinExistence type="predicted"/>
<protein>
    <submittedName>
        <fullName evidence="7">O-antigen/teichoic acid export membrane protein</fullName>
    </submittedName>
</protein>
<feature type="transmembrane region" description="Helical" evidence="6">
    <location>
        <begin position="386"/>
        <end position="405"/>
    </location>
</feature>
<feature type="transmembrane region" description="Helical" evidence="6">
    <location>
        <begin position="411"/>
        <end position="429"/>
    </location>
</feature>
<dbReference type="EMBL" id="JAUSVS010000005">
    <property type="protein sequence ID" value="MDQ0464930.1"/>
    <property type="molecule type" value="Genomic_DNA"/>
</dbReference>
<feature type="transmembrane region" description="Helical" evidence="6">
    <location>
        <begin position="274"/>
        <end position="294"/>
    </location>
</feature>
<evidence type="ECO:0000313" key="7">
    <source>
        <dbReference type="EMBL" id="MDQ0464930.1"/>
    </source>
</evidence>
<evidence type="ECO:0000256" key="3">
    <source>
        <dbReference type="ARBA" id="ARBA00022692"/>
    </source>
</evidence>
<reference evidence="7 8" key="1">
    <citation type="submission" date="2023-07" db="EMBL/GenBank/DDBJ databases">
        <title>Genomic Encyclopedia of Type Strains, Phase IV (KMG-IV): sequencing the most valuable type-strain genomes for metagenomic binning, comparative biology and taxonomic classification.</title>
        <authorList>
            <person name="Goeker M."/>
        </authorList>
    </citation>
    <scope>NUCLEOTIDE SEQUENCE [LARGE SCALE GENOMIC DNA]</scope>
    <source>
        <strain evidence="7 8">DSM 18695</strain>
    </source>
</reference>
<keyword evidence="4 6" id="KW-1133">Transmembrane helix</keyword>
<keyword evidence="2" id="KW-1003">Cell membrane</keyword>
<dbReference type="InterPro" id="IPR002797">
    <property type="entry name" value="Polysacc_synth"/>
</dbReference>
<gene>
    <name evidence="7" type="ORF">QO010_002714</name>
</gene>
<organism evidence="7 8">
    <name type="scientific">Caulobacter ginsengisoli</name>
    <dbReference type="NCBI Taxonomy" id="400775"/>
    <lineage>
        <taxon>Bacteria</taxon>
        <taxon>Pseudomonadati</taxon>
        <taxon>Pseudomonadota</taxon>
        <taxon>Alphaproteobacteria</taxon>
        <taxon>Caulobacterales</taxon>
        <taxon>Caulobacteraceae</taxon>
        <taxon>Caulobacter</taxon>
    </lineage>
</organism>
<feature type="transmembrane region" description="Helical" evidence="6">
    <location>
        <begin position="199"/>
        <end position="218"/>
    </location>
</feature>
<evidence type="ECO:0000256" key="4">
    <source>
        <dbReference type="ARBA" id="ARBA00022989"/>
    </source>
</evidence>